<dbReference type="EMBL" id="BAABKG010000003">
    <property type="protein sequence ID" value="GAA5149709.1"/>
    <property type="molecule type" value="Genomic_DNA"/>
</dbReference>
<accession>A0ABP9PNZ4</accession>
<dbReference type="SUPFAM" id="SSF53335">
    <property type="entry name" value="S-adenosyl-L-methionine-dependent methyltransferases"/>
    <property type="match status" value="1"/>
</dbReference>
<evidence type="ECO:0000313" key="2">
    <source>
        <dbReference type="EMBL" id="GAA5149709.1"/>
    </source>
</evidence>
<dbReference type="InterPro" id="IPR013216">
    <property type="entry name" value="Methyltransf_11"/>
</dbReference>
<gene>
    <name evidence="2" type="ORF">GCM10023340_25460</name>
</gene>
<evidence type="ECO:0000313" key="3">
    <source>
        <dbReference type="Proteomes" id="UP001500221"/>
    </source>
</evidence>
<dbReference type="Pfam" id="PF08241">
    <property type="entry name" value="Methyltransf_11"/>
    <property type="match status" value="1"/>
</dbReference>
<keyword evidence="3" id="KW-1185">Reference proteome</keyword>
<dbReference type="Proteomes" id="UP001500221">
    <property type="component" value="Unassembled WGS sequence"/>
</dbReference>
<comment type="caution">
    <text evidence="2">The sequence shown here is derived from an EMBL/GenBank/DDBJ whole genome shotgun (WGS) entry which is preliminary data.</text>
</comment>
<reference evidence="3" key="1">
    <citation type="journal article" date="2019" name="Int. J. Syst. Evol. Microbiol.">
        <title>The Global Catalogue of Microorganisms (GCM) 10K type strain sequencing project: providing services to taxonomists for standard genome sequencing and annotation.</title>
        <authorList>
            <consortium name="The Broad Institute Genomics Platform"/>
            <consortium name="The Broad Institute Genome Sequencing Center for Infectious Disease"/>
            <person name="Wu L."/>
            <person name="Ma J."/>
        </authorList>
    </citation>
    <scope>NUCLEOTIDE SEQUENCE [LARGE SCALE GENOMIC DNA]</scope>
    <source>
        <strain evidence="3">JCM 18459</strain>
    </source>
</reference>
<dbReference type="Gene3D" id="3.40.50.150">
    <property type="entry name" value="Vaccinia Virus protein VP39"/>
    <property type="match status" value="1"/>
</dbReference>
<evidence type="ECO:0000259" key="1">
    <source>
        <dbReference type="Pfam" id="PF08241"/>
    </source>
</evidence>
<feature type="domain" description="Methyltransferase type 11" evidence="1">
    <location>
        <begin position="15"/>
        <end position="105"/>
    </location>
</feature>
<sequence>MDDDAILDLCCGPTLHVGCGPGGLVAELTRRGHVALGIDVSPAAVVSTVDRGGSALRRDVFADVPGQGRWHTALLTDGSLAIGDDPEALLRRVRRLLDPRGRCVVEVGPGTDPDDLAGPARAAGLRVVHAGRHGSRFCLVLAESTDGAAG</sequence>
<proteinExistence type="predicted"/>
<dbReference type="RefSeq" id="WP_345458890.1">
    <property type="nucleotide sequence ID" value="NZ_BAABKG010000003.1"/>
</dbReference>
<protein>
    <recommendedName>
        <fullName evidence="1">Methyltransferase type 11 domain-containing protein</fullName>
    </recommendedName>
</protein>
<dbReference type="InterPro" id="IPR029063">
    <property type="entry name" value="SAM-dependent_MTases_sf"/>
</dbReference>
<organism evidence="2 3">
    <name type="scientific">Nocardioides marinquilinus</name>
    <dbReference type="NCBI Taxonomy" id="1210400"/>
    <lineage>
        <taxon>Bacteria</taxon>
        <taxon>Bacillati</taxon>
        <taxon>Actinomycetota</taxon>
        <taxon>Actinomycetes</taxon>
        <taxon>Propionibacteriales</taxon>
        <taxon>Nocardioidaceae</taxon>
        <taxon>Nocardioides</taxon>
    </lineage>
</organism>
<name>A0ABP9PNZ4_9ACTN</name>